<evidence type="ECO:0000256" key="2">
    <source>
        <dbReference type="ARBA" id="ARBA00023043"/>
    </source>
</evidence>
<dbReference type="EMBL" id="JBBNAE010000007">
    <property type="protein sequence ID" value="KAK9109351.1"/>
    <property type="molecule type" value="Genomic_DNA"/>
</dbReference>
<dbReference type="Gene3D" id="1.25.40.20">
    <property type="entry name" value="Ankyrin repeat-containing domain"/>
    <property type="match status" value="2"/>
</dbReference>
<dbReference type="PROSITE" id="PS50088">
    <property type="entry name" value="ANK_REPEAT"/>
    <property type="match status" value="3"/>
</dbReference>
<dbReference type="Proteomes" id="UP001417504">
    <property type="component" value="Unassembled WGS sequence"/>
</dbReference>
<feature type="region of interest" description="Disordered" evidence="4">
    <location>
        <begin position="184"/>
        <end position="223"/>
    </location>
</feature>
<protein>
    <recommendedName>
        <fullName evidence="7">Ankyrin repeat domain-containing protein, chloroplastic</fullName>
    </recommendedName>
</protein>
<keyword evidence="6" id="KW-1185">Reference proteome</keyword>
<dbReference type="AlphaFoldDB" id="A0AAP0I677"/>
<organism evidence="5 6">
    <name type="scientific">Stephania japonica</name>
    <dbReference type="NCBI Taxonomy" id="461633"/>
    <lineage>
        <taxon>Eukaryota</taxon>
        <taxon>Viridiplantae</taxon>
        <taxon>Streptophyta</taxon>
        <taxon>Embryophyta</taxon>
        <taxon>Tracheophyta</taxon>
        <taxon>Spermatophyta</taxon>
        <taxon>Magnoliopsida</taxon>
        <taxon>Ranunculales</taxon>
        <taxon>Menispermaceae</taxon>
        <taxon>Menispermoideae</taxon>
        <taxon>Cissampelideae</taxon>
        <taxon>Stephania</taxon>
    </lineage>
</organism>
<dbReference type="InterPro" id="IPR036770">
    <property type="entry name" value="Ankyrin_rpt-contain_sf"/>
</dbReference>
<dbReference type="PANTHER" id="PTHR24203:SF86">
    <property type="entry name" value="PROTEASOME 26S SUBUNIT, NON-ATPASE 10"/>
    <property type="match status" value="1"/>
</dbReference>
<dbReference type="PROSITE" id="PS50297">
    <property type="entry name" value="ANK_REP_REGION"/>
    <property type="match status" value="3"/>
</dbReference>
<dbReference type="FunFam" id="1.25.40.20:FF:000461">
    <property type="entry name" value="Ankyrin repeat domain-containing protein, chloroplastic"/>
    <property type="match status" value="1"/>
</dbReference>
<evidence type="ECO:0000256" key="4">
    <source>
        <dbReference type="SAM" id="MobiDB-lite"/>
    </source>
</evidence>
<feature type="region of interest" description="Disordered" evidence="4">
    <location>
        <begin position="85"/>
        <end position="109"/>
    </location>
</feature>
<proteinExistence type="predicted"/>
<accession>A0AAP0I677</accession>
<dbReference type="InterPro" id="IPR002110">
    <property type="entry name" value="Ankyrin_rpt"/>
</dbReference>
<feature type="repeat" description="ANK" evidence="3">
    <location>
        <begin position="348"/>
        <end position="380"/>
    </location>
</feature>
<comment type="caution">
    <text evidence="5">The sequence shown here is derived from an EMBL/GenBank/DDBJ whole genome shotgun (WGS) entry which is preliminary data.</text>
</comment>
<feature type="compositionally biased region" description="Basic and acidic residues" evidence="4">
    <location>
        <begin position="184"/>
        <end position="193"/>
    </location>
</feature>
<sequence>MPPFPSTPLHKPQFHPFPPTPLLLLLSLPSPKPPTSLLTFPPRTLSLSLSLSFHSTQTQSSTSSDDHVIGDCIVFEDGAFEDPYLQDSSSFTDDEPIDKKKKKKKKSREPIIEEVNLVPEKWAELKAEYNITKRERRRILQEAEFGRRLEKKDVAIPLKETQEFLVYREMKLRQLRPRVLDDPHIDLDERVSGDESGSEGGDESGNGNGELGSGCSSSGRAAPRNPRLAVYGRGLDDIAEFFNSGSYNSEEKKPEGRRKLFTKEEKVLLNKRVPNLADATSEKWLPLHTLAASGEFYLVDALLKHNADINAADKDGLTALHRAILCKKQAVTNYLLRELANPFFRDKEGATLMHYAVQTASIPAIKTLLLYNVDINLADEYGWTPLHLAILTRRTDMVRLLLIKGADKTLRNKDGLTPIELCLYSGRHTRTYELVKLLKELPKSQQPKQSIGSC</sequence>
<evidence type="ECO:0008006" key="7">
    <source>
        <dbReference type="Google" id="ProtNLM"/>
    </source>
</evidence>
<gene>
    <name evidence="5" type="ORF">Sjap_017411</name>
</gene>
<dbReference type="SUPFAM" id="SSF48403">
    <property type="entry name" value="Ankyrin repeat"/>
    <property type="match status" value="1"/>
</dbReference>
<feature type="repeat" description="ANK" evidence="3">
    <location>
        <begin position="282"/>
        <end position="314"/>
    </location>
</feature>
<dbReference type="SMART" id="SM00248">
    <property type="entry name" value="ANK"/>
    <property type="match status" value="5"/>
</dbReference>
<reference evidence="5 6" key="1">
    <citation type="submission" date="2024-01" db="EMBL/GenBank/DDBJ databases">
        <title>Genome assemblies of Stephania.</title>
        <authorList>
            <person name="Yang L."/>
        </authorList>
    </citation>
    <scope>NUCLEOTIDE SEQUENCE [LARGE SCALE GENOMIC DNA]</scope>
    <source>
        <strain evidence="5">QJT</strain>
        <tissue evidence="5">Leaf</tissue>
    </source>
</reference>
<keyword evidence="2 3" id="KW-0040">ANK repeat</keyword>
<feature type="repeat" description="ANK" evidence="3">
    <location>
        <begin position="381"/>
        <end position="413"/>
    </location>
</feature>
<evidence type="ECO:0000256" key="1">
    <source>
        <dbReference type="ARBA" id="ARBA00022737"/>
    </source>
</evidence>
<evidence type="ECO:0000256" key="3">
    <source>
        <dbReference type="PROSITE-ProRule" id="PRU00023"/>
    </source>
</evidence>
<dbReference type="Pfam" id="PF12796">
    <property type="entry name" value="Ank_2"/>
    <property type="match status" value="1"/>
</dbReference>
<evidence type="ECO:0000313" key="6">
    <source>
        <dbReference type="Proteomes" id="UP001417504"/>
    </source>
</evidence>
<feature type="compositionally biased region" description="Gly residues" evidence="4">
    <location>
        <begin position="203"/>
        <end position="212"/>
    </location>
</feature>
<name>A0AAP0I677_9MAGN</name>
<keyword evidence="1" id="KW-0677">Repeat</keyword>
<evidence type="ECO:0000313" key="5">
    <source>
        <dbReference type="EMBL" id="KAK9109351.1"/>
    </source>
</evidence>
<dbReference type="Pfam" id="PF13637">
    <property type="entry name" value="Ank_4"/>
    <property type="match status" value="1"/>
</dbReference>
<dbReference type="PANTHER" id="PTHR24203">
    <property type="entry name" value="ANKYRIN REPEAT FAMILY PROTEIN"/>
    <property type="match status" value="1"/>
</dbReference>